<sequence length="52" mass="5779">MTQILEEIAVLAADRRRPKPREARRPEWMAGAAKKGIDRAFGIMAATANTIK</sequence>
<dbReference type="RefSeq" id="WP_379534537.1">
    <property type="nucleotide sequence ID" value="NZ_JBHSBI010000036.1"/>
</dbReference>
<reference evidence="2" key="1">
    <citation type="journal article" date="2019" name="Int. J. Syst. Evol. Microbiol.">
        <title>The Global Catalogue of Microorganisms (GCM) 10K type strain sequencing project: providing services to taxonomists for standard genome sequencing and annotation.</title>
        <authorList>
            <consortium name="The Broad Institute Genomics Platform"/>
            <consortium name="The Broad Institute Genome Sequencing Center for Infectious Disease"/>
            <person name="Wu L."/>
            <person name="Ma J."/>
        </authorList>
    </citation>
    <scope>NUCLEOTIDE SEQUENCE [LARGE SCALE GENOMIC DNA]</scope>
    <source>
        <strain evidence="2">TBRC 1276</strain>
    </source>
</reference>
<proteinExistence type="predicted"/>
<evidence type="ECO:0008006" key="3">
    <source>
        <dbReference type="Google" id="ProtNLM"/>
    </source>
</evidence>
<dbReference type="EMBL" id="JBHSBI010000036">
    <property type="protein sequence ID" value="MFC4014702.1"/>
    <property type="molecule type" value="Genomic_DNA"/>
</dbReference>
<keyword evidence="2" id="KW-1185">Reference proteome</keyword>
<accession>A0ABV8GL73</accession>
<organism evidence="1 2">
    <name type="scientific">Nonomuraea purpurea</name>
    <dbReference type="NCBI Taxonomy" id="1849276"/>
    <lineage>
        <taxon>Bacteria</taxon>
        <taxon>Bacillati</taxon>
        <taxon>Actinomycetota</taxon>
        <taxon>Actinomycetes</taxon>
        <taxon>Streptosporangiales</taxon>
        <taxon>Streptosporangiaceae</taxon>
        <taxon>Nonomuraea</taxon>
    </lineage>
</organism>
<evidence type="ECO:0000313" key="2">
    <source>
        <dbReference type="Proteomes" id="UP001595851"/>
    </source>
</evidence>
<protein>
    <recommendedName>
        <fullName evidence="3">Transposase</fullName>
    </recommendedName>
</protein>
<evidence type="ECO:0000313" key="1">
    <source>
        <dbReference type="EMBL" id="MFC4014702.1"/>
    </source>
</evidence>
<gene>
    <name evidence="1" type="ORF">ACFOY2_46280</name>
</gene>
<comment type="caution">
    <text evidence="1">The sequence shown here is derived from an EMBL/GenBank/DDBJ whole genome shotgun (WGS) entry which is preliminary data.</text>
</comment>
<name>A0ABV8GL73_9ACTN</name>
<dbReference type="Proteomes" id="UP001595851">
    <property type="component" value="Unassembled WGS sequence"/>
</dbReference>